<feature type="transmembrane region" description="Helical" evidence="1">
    <location>
        <begin position="7"/>
        <end position="25"/>
    </location>
</feature>
<sequence length="846" mass="93398">MNANNRVIRAAFLVFGFWWLVFTLMEFGGQPLEVLENWQSVGSTVSRWVLGVVAGLIIGVWYIWFGRVTAMNRLFKGKLGNRRNGARSTLGDVPMPSRTPKRVDSTYKRLPIESQLVKAWVAANEIKFPHHVKFFWAIWDTYSAHQLFPASHRKGGHGNRRLWEHCLSVADTALADAGTYVFDGVYVKARGKPRFKIIDLKNKEFRFDAHDPLIPLLALAHDIGKLEAYVLEPDGSVKTKEEGSALTPQDDNRISHDSLGARILARFPEYWDLPGRDRQAINLVIGHYHHPSQFPVDRNGLSLDDRMTALMEFLIQVDKKTGMAESNITDSLNEHEITEEESCAIYHSFVSIITEFGRVNGTGDKARDSTLKIAQKHDGLIVVKEKDLRMLILSKIGWSLDEGDGRYRVTLNLMSTLQAKGVLYSTHNNANMSRFLPMYSVSFRDPQTGAHQTTWEPVIIIRPVSTTPELAGLAGLSNLGSKLDVERPLFTHNLGIQEVEGLRSLIALGFGNEISSKANIIGKQAKVQNTAPPEAVQNQQPQNAPIVLSPADAGSGPTPVDARVEAGQPVANGTALGHSVVPINHTVEAAPQTLETHKPELHQLETTPTNNIEIIEPPSEPLEGSVEDELQREELQLEMPEVLEQTSADNDDDEFMAFVGESSSDGDSFGDAFADFGEELAISQPESMIQTETILAIPVEPQLVPDELRSSVRPDLAPSAPVAVAIPDPDAQSSRRKLSPAAEAAALKALGDATPDFTAFVQPRKKKKSVLNNMTRIRDAIAHQVIPVCGCRDGFEYLLEADIVAFDAELDLKSLIKAEKLPTVTPKPGYTMIGFPVVTKRLSQDW</sequence>
<dbReference type="Gene3D" id="1.10.3210.10">
    <property type="entry name" value="Hypothetical protein af1432"/>
    <property type="match status" value="1"/>
</dbReference>
<dbReference type="SUPFAM" id="SSF109604">
    <property type="entry name" value="HD-domain/PDEase-like"/>
    <property type="match status" value="1"/>
</dbReference>
<dbReference type="InterPro" id="IPR006483">
    <property type="entry name" value="CRISPR-assoc_Cas3_HD"/>
</dbReference>
<evidence type="ECO:0000256" key="1">
    <source>
        <dbReference type="SAM" id="Phobius"/>
    </source>
</evidence>
<reference evidence="4" key="1">
    <citation type="submission" date="2016-07" db="EMBL/GenBank/DDBJ databases">
        <authorList>
            <person name="Florea S."/>
            <person name="Webb J.S."/>
            <person name="Jaromczyk J."/>
            <person name="Schardl C.L."/>
        </authorList>
    </citation>
    <scope>NUCLEOTIDE SEQUENCE [LARGE SCALE GENOMIC DNA]</scope>
    <source>
        <strain evidence="4">1YdBTEX2</strain>
        <plasmid evidence="4">Plasmid pve_Plasmid</plasmid>
    </source>
</reference>
<evidence type="ECO:0000259" key="2">
    <source>
        <dbReference type="Pfam" id="PF18019"/>
    </source>
</evidence>
<dbReference type="Proteomes" id="UP000245431">
    <property type="component" value="Plasmid PVE_plasmid"/>
</dbReference>
<feature type="domain" description="HD Cas3-type" evidence="2">
    <location>
        <begin position="159"/>
        <end position="293"/>
    </location>
</feature>
<name>A0A1D3KAJ0_PSEVE</name>
<dbReference type="EMBL" id="LT599585">
    <property type="protein sequence ID" value="SBW85379.1"/>
    <property type="molecule type" value="Genomic_DNA"/>
</dbReference>
<protein>
    <recommendedName>
        <fullName evidence="2">HD Cas3-type domain-containing protein</fullName>
    </recommendedName>
</protein>
<keyword evidence="1" id="KW-1133">Transmembrane helix</keyword>
<accession>A0A1D3KAJ0</accession>
<keyword evidence="1" id="KW-0472">Membrane</keyword>
<feature type="transmembrane region" description="Helical" evidence="1">
    <location>
        <begin position="45"/>
        <end position="65"/>
    </location>
</feature>
<organism evidence="3 4">
    <name type="scientific">Pseudomonas veronii 1YdBTEX2</name>
    <dbReference type="NCBI Taxonomy" id="1295141"/>
    <lineage>
        <taxon>Bacteria</taxon>
        <taxon>Pseudomonadati</taxon>
        <taxon>Pseudomonadota</taxon>
        <taxon>Gammaproteobacteria</taxon>
        <taxon>Pseudomonadales</taxon>
        <taxon>Pseudomonadaceae</taxon>
        <taxon>Pseudomonas</taxon>
    </lineage>
</organism>
<proteinExistence type="predicted"/>
<gene>
    <name evidence="3" type="ORF">PVE_P0341</name>
</gene>
<keyword evidence="3" id="KW-0614">Plasmid</keyword>
<dbReference type="AlphaFoldDB" id="A0A1D3KAJ0"/>
<evidence type="ECO:0000313" key="3">
    <source>
        <dbReference type="EMBL" id="SBW85379.1"/>
    </source>
</evidence>
<dbReference type="Pfam" id="PF18019">
    <property type="entry name" value="Cas3_HD"/>
    <property type="match status" value="1"/>
</dbReference>
<evidence type="ECO:0000313" key="4">
    <source>
        <dbReference type="Proteomes" id="UP000245431"/>
    </source>
</evidence>
<keyword evidence="1" id="KW-0812">Transmembrane</keyword>
<geneLocation type="plasmid" evidence="4">
    <name>pve_Plasmid</name>
</geneLocation>